<name>A0A511KG86_RHOTO</name>
<dbReference type="CDD" id="cd00844">
    <property type="entry name" value="MPP_Dbr1_N"/>
    <property type="match status" value="1"/>
</dbReference>
<dbReference type="InterPro" id="IPR029052">
    <property type="entry name" value="Metallo-depent_PP-like"/>
</dbReference>
<evidence type="ECO:0000259" key="14">
    <source>
        <dbReference type="SMART" id="SM01124"/>
    </source>
</evidence>
<dbReference type="AlphaFoldDB" id="A0A511KG86"/>
<keyword evidence="10" id="KW-0408">Iron</keyword>
<organism evidence="15 16">
    <name type="scientific">Rhodotorula toruloides</name>
    <name type="common">Yeast</name>
    <name type="synonym">Rhodosporidium toruloides</name>
    <dbReference type="NCBI Taxonomy" id="5286"/>
    <lineage>
        <taxon>Eukaryota</taxon>
        <taxon>Fungi</taxon>
        <taxon>Dikarya</taxon>
        <taxon>Basidiomycota</taxon>
        <taxon>Pucciniomycotina</taxon>
        <taxon>Microbotryomycetes</taxon>
        <taxon>Sporidiobolales</taxon>
        <taxon>Sporidiobolaceae</taxon>
        <taxon>Rhodotorula</taxon>
    </lineage>
</organism>
<feature type="region of interest" description="Disordered" evidence="13">
    <location>
        <begin position="385"/>
        <end position="408"/>
    </location>
</feature>
<sequence>MSAPPPPTSPKRSLRVAVIGCSHGTLDDIYASVERCDKEARKKGEKQVDLVICCGDFQAMRNTADLQTMACPVKYRALGHFHQYYSGQKKAPKLTIVIGGNHEASGYMWELYHGGWLAPDIYFLGFAGSVLVDGWLRIAGASGIWKSGDWKKGHFETVPFDDRTIRSIYHIREYDLKNRSMDVFLSHDWPLGIEQHGDINSNSLGSPPLHALLTSLQPRYWFSAHLHVKFAALFHHDDRKTVVQKREKRGWGGQPATAAKGTGQDGAQAENPDEIKMVDEDEEGANGGAIVSDEGPISEEKGCPSGCAAHDEPTSTTANPDEITLDGEEELAAAAAANGVAGVAQPELAQQAASAARTTKFLALNKPGKNRDFLQVLDIVEKSSSATVTPDSSASPANPDDATVPSPTRPKLFFDPAWLAIVRSTAPYLSLSLRPIPFPPLAELAQTIEADEKWVKENVGNDGLVEVDEVMEFVRTAPTQEDWQKNGMIQMPSWYTNPQTLAFTALLQIENRINPIPTGYLAALEADKKRALEEAKAEALREIEMAGERIDEEPAEERANEGAAQEENGGGAANPEEIAIDDED</sequence>
<dbReference type="OrthoDB" id="407609at2759"/>
<feature type="compositionally biased region" description="Polar residues" evidence="13">
    <location>
        <begin position="385"/>
        <end position="396"/>
    </location>
</feature>
<reference evidence="15 16" key="1">
    <citation type="submission" date="2019-07" db="EMBL/GenBank/DDBJ databases">
        <title>Rhodotorula toruloides NBRC10032 genome sequencing.</title>
        <authorList>
            <person name="Shida Y."/>
            <person name="Takaku H."/>
            <person name="Ogasawara W."/>
            <person name="Mori K."/>
        </authorList>
    </citation>
    <scope>NUCLEOTIDE SEQUENCE [LARGE SCALE GENOMIC DNA]</scope>
    <source>
        <strain evidence="15 16">NBRC10032</strain>
    </source>
</reference>
<dbReference type="GO" id="GO:0046872">
    <property type="term" value="F:metal ion binding"/>
    <property type="evidence" value="ECO:0007669"/>
    <property type="project" value="UniProtKB-KW"/>
</dbReference>
<evidence type="ECO:0000256" key="11">
    <source>
        <dbReference type="ARBA" id="ARBA00023211"/>
    </source>
</evidence>
<keyword evidence="11" id="KW-0464">Manganese</keyword>
<dbReference type="Pfam" id="PF00149">
    <property type="entry name" value="Metallophos"/>
    <property type="match status" value="1"/>
</dbReference>
<evidence type="ECO:0000256" key="1">
    <source>
        <dbReference type="ARBA" id="ARBA00001936"/>
    </source>
</evidence>
<comment type="cofactor">
    <cofactor evidence="1">
        <name>Mn(2+)</name>
        <dbReference type="ChEBI" id="CHEBI:29035"/>
    </cofactor>
</comment>
<accession>A0A511KG86</accession>
<evidence type="ECO:0000256" key="12">
    <source>
        <dbReference type="ARBA" id="ARBA00023242"/>
    </source>
</evidence>
<feature type="compositionally biased region" description="Low complexity" evidence="13">
    <location>
        <begin position="561"/>
        <end position="577"/>
    </location>
</feature>
<evidence type="ECO:0000256" key="5">
    <source>
        <dbReference type="ARBA" id="ARBA00006045"/>
    </source>
</evidence>
<keyword evidence="12" id="KW-0539">Nucleus</keyword>
<comment type="similarity">
    <text evidence="5">Belongs to the lariat debranching enzyme family.</text>
</comment>
<evidence type="ECO:0000256" key="4">
    <source>
        <dbReference type="ARBA" id="ARBA00004123"/>
    </source>
</evidence>
<evidence type="ECO:0000256" key="13">
    <source>
        <dbReference type="SAM" id="MobiDB-lite"/>
    </source>
</evidence>
<evidence type="ECO:0000256" key="6">
    <source>
        <dbReference type="ARBA" id="ARBA00022664"/>
    </source>
</evidence>
<feature type="region of interest" description="Disordered" evidence="13">
    <location>
        <begin position="244"/>
        <end position="322"/>
    </location>
</feature>
<keyword evidence="6" id="KW-0507">mRNA processing</keyword>
<evidence type="ECO:0000313" key="16">
    <source>
        <dbReference type="Proteomes" id="UP000321518"/>
    </source>
</evidence>
<keyword evidence="9" id="KW-0862">Zinc</keyword>
<dbReference type="GO" id="GO:0005634">
    <property type="term" value="C:nucleus"/>
    <property type="evidence" value="ECO:0007669"/>
    <property type="project" value="UniProtKB-SubCell"/>
</dbReference>
<evidence type="ECO:0000256" key="3">
    <source>
        <dbReference type="ARBA" id="ARBA00001954"/>
    </source>
</evidence>
<keyword evidence="8" id="KW-0378">Hydrolase</keyword>
<feature type="region of interest" description="Disordered" evidence="13">
    <location>
        <begin position="546"/>
        <end position="584"/>
    </location>
</feature>
<gene>
    <name evidence="15" type="ORF">Rt10032_c08g3408</name>
</gene>
<evidence type="ECO:0000313" key="15">
    <source>
        <dbReference type="EMBL" id="GEM09391.1"/>
    </source>
</evidence>
<dbReference type="InterPro" id="IPR041816">
    <property type="entry name" value="Dbr1_N"/>
</dbReference>
<dbReference type="Pfam" id="PF05011">
    <property type="entry name" value="DBR1"/>
    <property type="match status" value="1"/>
</dbReference>
<evidence type="ECO:0000256" key="2">
    <source>
        <dbReference type="ARBA" id="ARBA00001947"/>
    </source>
</evidence>
<comment type="subcellular location">
    <subcellularLocation>
        <location evidence="4">Nucleus</location>
    </subcellularLocation>
</comment>
<evidence type="ECO:0000256" key="9">
    <source>
        <dbReference type="ARBA" id="ARBA00022833"/>
    </source>
</evidence>
<protein>
    <submittedName>
        <fullName evidence="15">RNA lariat debranching enzyme</fullName>
    </submittedName>
</protein>
<dbReference type="PANTHER" id="PTHR12849:SF0">
    <property type="entry name" value="LARIAT DEBRANCHING ENZYME"/>
    <property type="match status" value="1"/>
</dbReference>
<proteinExistence type="inferred from homology"/>
<dbReference type="SUPFAM" id="SSF56300">
    <property type="entry name" value="Metallo-dependent phosphatases"/>
    <property type="match status" value="1"/>
</dbReference>
<comment type="cofactor">
    <cofactor evidence="2">
        <name>Zn(2+)</name>
        <dbReference type="ChEBI" id="CHEBI:29105"/>
    </cofactor>
</comment>
<dbReference type="EMBL" id="BJWK01000008">
    <property type="protein sequence ID" value="GEM09391.1"/>
    <property type="molecule type" value="Genomic_DNA"/>
</dbReference>
<dbReference type="InterPro" id="IPR004843">
    <property type="entry name" value="Calcineurin-like_PHP"/>
</dbReference>
<dbReference type="PANTHER" id="PTHR12849">
    <property type="entry name" value="RNA LARIAT DEBRANCHING ENZYME"/>
    <property type="match status" value="1"/>
</dbReference>
<comment type="cofactor">
    <cofactor evidence="3">
        <name>Fe(2+)</name>
        <dbReference type="ChEBI" id="CHEBI:29033"/>
    </cofactor>
</comment>
<dbReference type="GO" id="GO:0000398">
    <property type="term" value="P:mRNA splicing, via spliceosome"/>
    <property type="evidence" value="ECO:0007669"/>
    <property type="project" value="TreeGrafter"/>
</dbReference>
<keyword evidence="7" id="KW-0479">Metal-binding</keyword>
<evidence type="ECO:0000256" key="8">
    <source>
        <dbReference type="ARBA" id="ARBA00022801"/>
    </source>
</evidence>
<dbReference type="InterPro" id="IPR007708">
    <property type="entry name" value="DBR1_C"/>
</dbReference>
<evidence type="ECO:0000256" key="10">
    <source>
        <dbReference type="ARBA" id="ARBA00023004"/>
    </source>
</evidence>
<dbReference type="Proteomes" id="UP000321518">
    <property type="component" value="Unassembled WGS sequence"/>
</dbReference>
<feature type="domain" description="Lariat debranching enzyme C-terminal" evidence="14">
    <location>
        <begin position="345"/>
        <end position="513"/>
    </location>
</feature>
<comment type="caution">
    <text evidence="15">The sequence shown here is derived from an EMBL/GenBank/DDBJ whole genome shotgun (WGS) entry which is preliminary data.</text>
</comment>
<dbReference type="GO" id="GO:0008419">
    <property type="term" value="F:RNA lariat debranching enzyme activity"/>
    <property type="evidence" value="ECO:0007669"/>
    <property type="project" value="TreeGrafter"/>
</dbReference>
<dbReference type="SMART" id="SM01124">
    <property type="entry name" value="DBR1"/>
    <property type="match status" value="1"/>
</dbReference>
<evidence type="ECO:0000256" key="7">
    <source>
        <dbReference type="ARBA" id="ARBA00022723"/>
    </source>
</evidence>